<feature type="compositionally biased region" description="Basic residues" evidence="1">
    <location>
        <begin position="78"/>
        <end position="87"/>
    </location>
</feature>
<evidence type="ECO:0000256" key="1">
    <source>
        <dbReference type="SAM" id="MobiDB-lite"/>
    </source>
</evidence>
<comment type="caution">
    <text evidence="3">The sequence shown here is derived from an EMBL/GenBank/DDBJ whole genome shotgun (WGS) entry which is preliminary data.</text>
</comment>
<feature type="signal peptide" evidence="2">
    <location>
        <begin position="1"/>
        <end position="20"/>
    </location>
</feature>
<protein>
    <submittedName>
        <fullName evidence="3">Uncharacterized protein</fullName>
    </submittedName>
</protein>
<keyword evidence="2" id="KW-0732">Signal</keyword>
<evidence type="ECO:0000256" key="2">
    <source>
        <dbReference type="SAM" id="SignalP"/>
    </source>
</evidence>
<organism evidence="3">
    <name type="scientific">Sesamum angustifolium</name>
    <dbReference type="NCBI Taxonomy" id="2727405"/>
    <lineage>
        <taxon>Eukaryota</taxon>
        <taxon>Viridiplantae</taxon>
        <taxon>Streptophyta</taxon>
        <taxon>Embryophyta</taxon>
        <taxon>Tracheophyta</taxon>
        <taxon>Spermatophyta</taxon>
        <taxon>Magnoliopsida</taxon>
        <taxon>eudicotyledons</taxon>
        <taxon>Gunneridae</taxon>
        <taxon>Pentapetalae</taxon>
        <taxon>asterids</taxon>
        <taxon>lamiids</taxon>
        <taxon>Lamiales</taxon>
        <taxon>Pedaliaceae</taxon>
        <taxon>Sesamum</taxon>
    </lineage>
</organism>
<feature type="compositionally biased region" description="Pro residues" evidence="1">
    <location>
        <begin position="44"/>
        <end position="59"/>
    </location>
</feature>
<name>A0AAW2NJW2_9LAMI</name>
<reference evidence="3" key="1">
    <citation type="submission" date="2020-06" db="EMBL/GenBank/DDBJ databases">
        <authorList>
            <person name="Li T."/>
            <person name="Hu X."/>
            <person name="Zhang T."/>
            <person name="Song X."/>
            <person name="Zhang H."/>
            <person name="Dai N."/>
            <person name="Sheng W."/>
            <person name="Hou X."/>
            <person name="Wei L."/>
        </authorList>
    </citation>
    <scope>NUCLEOTIDE SEQUENCE</scope>
    <source>
        <strain evidence="3">G01</strain>
        <tissue evidence="3">Leaf</tissue>
    </source>
</reference>
<reference evidence="3" key="2">
    <citation type="journal article" date="2024" name="Plant">
        <title>Genomic evolution and insights into agronomic trait innovations of Sesamum species.</title>
        <authorList>
            <person name="Miao H."/>
            <person name="Wang L."/>
            <person name="Qu L."/>
            <person name="Liu H."/>
            <person name="Sun Y."/>
            <person name="Le M."/>
            <person name="Wang Q."/>
            <person name="Wei S."/>
            <person name="Zheng Y."/>
            <person name="Lin W."/>
            <person name="Duan Y."/>
            <person name="Cao H."/>
            <person name="Xiong S."/>
            <person name="Wang X."/>
            <person name="Wei L."/>
            <person name="Li C."/>
            <person name="Ma Q."/>
            <person name="Ju M."/>
            <person name="Zhao R."/>
            <person name="Li G."/>
            <person name="Mu C."/>
            <person name="Tian Q."/>
            <person name="Mei H."/>
            <person name="Zhang T."/>
            <person name="Gao T."/>
            <person name="Zhang H."/>
        </authorList>
    </citation>
    <scope>NUCLEOTIDE SEQUENCE</scope>
    <source>
        <strain evidence="3">G01</strain>
    </source>
</reference>
<proteinExistence type="predicted"/>
<accession>A0AAW2NJW2</accession>
<evidence type="ECO:0000313" key="3">
    <source>
        <dbReference type="EMBL" id="KAL0343503.1"/>
    </source>
</evidence>
<dbReference type="AlphaFoldDB" id="A0AAW2NJW2"/>
<feature type="region of interest" description="Disordered" evidence="1">
    <location>
        <begin position="34"/>
        <end position="106"/>
    </location>
</feature>
<dbReference type="EMBL" id="JACGWK010000007">
    <property type="protein sequence ID" value="KAL0343503.1"/>
    <property type="molecule type" value="Genomic_DNA"/>
</dbReference>
<feature type="chain" id="PRO_5043610021" evidence="2">
    <location>
        <begin position="21"/>
        <end position="106"/>
    </location>
</feature>
<sequence length="106" mass="11969">MNSNYITIFFILSFTLQSTAGPDVIAEQHQNRRILHQPLFPSASTPPPSQSQPPPPPDSPAQDQPFFHELPNGPRIRVTSRRQRRLVPPHQLQIQLPLGGPIQPRK</sequence>
<gene>
    <name evidence="3" type="ORF">Sangu_1237700</name>
</gene>